<reference evidence="1" key="1">
    <citation type="submission" date="2018-05" db="EMBL/GenBank/DDBJ databases">
        <authorList>
            <person name="Lanie J.A."/>
            <person name="Ng W.-L."/>
            <person name="Kazmierczak K.M."/>
            <person name="Andrzejewski T.M."/>
            <person name="Davidsen T.M."/>
            <person name="Wayne K.J."/>
            <person name="Tettelin H."/>
            <person name="Glass J.I."/>
            <person name="Rusch D."/>
            <person name="Podicherti R."/>
            <person name="Tsui H.-C.T."/>
            <person name="Winkler M.E."/>
        </authorList>
    </citation>
    <scope>NUCLEOTIDE SEQUENCE</scope>
</reference>
<name>A0A381T745_9ZZZZ</name>
<dbReference type="NCBIfam" id="TIGR02081">
    <property type="entry name" value="metW"/>
    <property type="match status" value="1"/>
</dbReference>
<proteinExistence type="predicted"/>
<dbReference type="EMBL" id="UINC01004071">
    <property type="protein sequence ID" value="SVA11559.1"/>
    <property type="molecule type" value="Genomic_DNA"/>
</dbReference>
<dbReference type="InterPro" id="IPR010743">
    <property type="entry name" value="Methionine_synth_MetW"/>
</dbReference>
<evidence type="ECO:0008006" key="2">
    <source>
        <dbReference type="Google" id="ProtNLM"/>
    </source>
</evidence>
<dbReference type="AlphaFoldDB" id="A0A381T745"/>
<feature type="non-terminal residue" evidence="1">
    <location>
        <position position="1"/>
    </location>
</feature>
<dbReference type="Pfam" id="PF07021">
    <property type="entry name" value="MetW"/>
    <property type="match status" value="1"/>
</dbReference>
<sequence length="181" mass="20556">VIDIGCNDGSLLQYLKEKNNIDGRGMEIDQNKVQLCLSKGISVIEGDADVDLFDYPDNLFDFSILTYALQATKSPKTVLSQLVRISKKSIISFPNFGHWKIGTSLLLNRKMPVSNKLSYSWHETPNLHFCTINDFIDLCEETNINIEVKADLKNYKLSKYNGKNLFDSYFSEAGLFLISKK</sequence>
<dbReference type="InterPro" id="IPR029063">
    <property type="entry name" value="SAM-dependent_MTases_sf"/>
</dbReference>
<organism evidence="1">
    <name type="scientific">marine metagenome</name>
    <dbReference type="NCBI Taxonomy" id="408172"/>
    <lineage>
        <taxon>unclassified sequences</taxon>
        <taxon>metagenomes</taxon>
        <taxon>ecological metagenomes</taxon>
    </lineage>
</organism>
<gene>
    <name evidence="1" type="ORF">METZ01_LOCUS64413</name>
</gene>
<protein>
    <recommendedName>
        <fullName evidence="2">Methionine biosynthesis protein MetW</fullName>
    </recommendedName>
</protein>
<dbReference type="SUPFAM" id="SSF53335">
    <property type="entry name" value="S-adenosyl-L-methionine-dependent methyltransferases"/>
    <property type="match status" value="1"/>
</dbReference>
<evidence type="ECO:0000313" key="1">
    <source>
        <dbReference type="EMBL" id="SVA11559.1"/>
    </source>
</evidence>
<dbReference type="CDD" id="cd02440">
    <property type="entry name" value="AdoMet_MTases"/>
    <property type="match status" value="1"/>
</dbReference>
<dbReference type="Gene3D" id="3.40.50.150">
    <property type="entry name" value="Vaccinia Virus protein VP39"/>
    <property type="match status" value="1"/>
</dbReference>
<accession>A0A381T745</accession>